<dbReference type="Gene3D" id="3.60.21.10">
    <property type="match status" value="1"/>
</dbReference>
<dbReference type="GO" id="GO:0016787">
    <property type="term" value="F:hydrolase activity"/>
    <property type="evidence" value="ECO:0007669"/>
    <property type="project" value="InterPro"/>
</dbReference>
<dbReference type="Proteomes" id="UP000592294">
    <property type="component" value="Unassembled WGS sequence"/>
</dbReference>
<proteinExistence type="predicted"/>
<gene>
    <name evidence="3" type="ORF">HW932_16410</name>
</gene>
<comment type="caution">
    <text evidence="3">The sequence shown here is derived from an EMBL/GenBank/DDBJ whole genome shotgun (WGS) entry which is preliminary data.</text>
</comment>
<evidence type="ECO:0000256" key="1">
    <source>
        <dbReference type="SAM" id="SignalP"/>
    </source>
</evidence>
<dbReference type="SUPFAM" id="SSF56300">
    <property type="entry name" value="Metallo-dependent phosphatases"/>
    <property type="match status" value="1"/>
</dbReference>
<dbReference type="InterPro" id="IPR004843">
    <property type="entry name" value="Calcineurin-like_PHP"/>
</dbReference>
<evidence type="ECO:0000259" key="2">
    <source>
        <dbReference type="Pfam" id="PF00149"/>
    </source>
</evidence>
<feature type="domain" description="Calcineurin-like phosphoesterase" evidence="2">
    <location>
        <begin position="39"/>
        <end position="253"/>
    </location>
</feature>
<dbReference type="AlphaFoldDB" id="A0A850RHE6"/>
<feature type="signal peptide" evidence="1">
    <location>
        <begin position="1"/>
        <end position="20"/>
    </location>
</feature>
<organism evidence="3 4">
    <name type="scientific">Allochromatium humboldtianum</name>
    <dbReference type="NCBI Taxonomy" id="504901"/>
    <lineage>
        <taxon>Bacteria</taxon>
        <taxon>Pseudomonadati</taxon>
        <taxon>Pseudomonadota</taxon>
        <taxon>Gammaproteobacteria</taxon>
        <taxon>Chromatiales</taxon>
        <taxon>Chromatiaceae</taxon>
        <taxon>Allochromatium</taxon>
    </lineage>
</organism>
<keyword evidence="4" id="KW-1185">Reference proteome</keyword>
<name>A0A850RHE6_9GAMM</name>
<dbReference type="RefSeq" id="WP_176977579.1">
    <property type="nucleotide sequence ID" value="NZ_JABZEO010000013.1"/>
</dbReference>
<dbReference type="PANTHER" id="PTHR16509">
    <property type="match status" value="1"/>
</dbReference>
<protein>
    <submittedName>
        <fullName evidence="3">Metallophosphoesterase</fullName>
    </submittedName>
</protein>
<evidence type="ECO:0000313" key="4">
    <source>
        <dbReference type="Proteomes" id="UP000592294"/>
    </source>
</evidence>
<reference evidence="3 4" key="1">
    <citation type="submission" date="2020-06" db="EMBL/GenBank/DDBJ databases">
        <title>Whole-genome sequence of Allochromatium humboldtianum DSM 21881, type strain.</title>
        <authorList>
            <person name="Kyndt J.A."/>
            <person name="Meyer T.E."/>
        </authorList>
    </citation>
    <scope>NUCLEOTIDE SEQUENCE [LARGE SCALE GENOMIC DNA]</scope>
    <source>
        <strain evidence="3 4">DSM 21881</strain>
    </source>
</reference>
<dbReference type="PANTHER" id="PTHR16509:SF1">
    <property type="entry name" value="MANGANESE-DEPENDENT ADP-RIBOSE_CDP-ALCOHOL DIPHOSPHATASE"/>
    <property type="match status" value="1"/>
</dbReference>
<evidence type="ECO:0000313" key="3">
    <source>
        <dbReference type="EMBL" id="NVZ10847.1"/>
    </source>
</evidence>
<feature type="chain" id="PRO_5032813760" evidence="1">
    <location>
        <begin position="21"/>
        <end position="335"/>
    </location>
</feature>
<dbReference type="EMBL" id="JABZEO010000013">
    <property type="protein sequence ID" value="NVZ10847.1"/>
    <property type="molecule type" value="Genomic_DNA"/>
</dbReference>
<dbReference type="InterPro" id="IPR029052">
    <property type="entry name" value="Metallo-depent_PP-like"/>
</dbReference>
<accession>A0A850RHE6</accession>
<keyword evidence="1" id="KW-0732">Signal</keyword>
<dbReference type="Pfam" id="PF00149">
    <property type="entry name" value="Metallophos"/>
    <property type="match status" value="1"/>
</dbReference>
<sequence>MRNTLIVMLSLWLWSAGALAASSFDELLGGSEPCTPITRFGVITDVHHTNRPDRTRRKYSSALDKMQSFVEVMNAAEADFVIELGDFVDALDAGQDPVSNLIEIEAAFSRFEGPIYHVLGNHEFDGIDRETFLHTITNTGLPPGFSYYSFDRRGIHYVVLDADYSVAEPHRPFDRQDPADPFWNWKDAWIPQEQLDWLVADLSNSNLPTVVFSHQVLHRDNDEEHTVKNADAVRAVLEQDSQVIAVFSGHDHRGEIAVRRGIHYFVLEGNVGLNLDWSVVSPTLGLDPAEDSPFALVEIGEQRSENFNGMKSYCLRLQGNAQQYSYADQVQILAP</sequence>